<dbReference type="Proteomes" id="UP001305414">
    <property type="component" value="Unassembled WGS sequence"/>
</dbReference>
<evidence type="ECO:0000259" key="2">
    <source>
        <dbReference type="Pfam" id="PF01926"/>
    </source>
</evidence>
<feature type="compositionally biased region" description="Polar residues" evidence="1">
    <location>
        <begin position="879"/>
        <end position="896"/>
    </location>
</feature>
<feature type="compositionally biased region" description="Polar residues" evidence="1">
    <location>
        <begin position="927"/>
        <end position="940"/>
    </location>
</feature>
<dbReference type="CDD" id="cd00882">
    <property type="entry name" value="Ras_like_GTPase"/>
    <property type="match status" value="1"/>
</dbReference>
<evidence type="ECO:0000259" key="3">
    <source>
        <dbReference type="Pfam" id="PF09994"/>
    </source>
</evidence>
<evidence type="ECO:0000313" key="5">
    <source>
        <dbReference type="Proteomes" id="UP001305414"/>
    </source>
</evidence>
<dbReference type="InterPro" id="IPR006073">
    <property type="entry name" value="GTP-bd"/>
</dbReference>
<dbReference type="Pfam" id="PF01926">
    <property type="entry name" value="MMR_HSR1"/>
    <property type="match status" value="1"/>
</dbReference>
<organism evidence="4 5">
    <name type="scientific">Xylaria bambusicola</name>
    <dbReference type="NCBI Taxonomy" id="326684"/>
    <lineage>
        <taxon>Eukaryota</taxon>
        <taxon>Fungi</taxon>
        <taxon>Dikarya</taxon>
        <taxon>Ascomycota</taxon>
        <taxon>Pezizomycotina</taxon>
        <taxon>Sordariomycetes</taxon>
        <taxon>Xylariomycetidae</taxon>
        <taxon>Xylariales</taxon>
        <taxon>Xylariaceae</taxon>
        <taxon>Xylaria</taxon>
    </lineage>
</organism>
<evidence type="ECO:0000256" key="1">
    <source>
        <dbReference type="SAM" id="MobiDB-lite"/>
    </source>
</evidence>
<protein>
    <recommendedName>
        <fullName evidence="6">DUF2235 domain-containing protein</fullName>
    </recommendedName>
</protein>
<dbReference type="SUPFAM" id="SSF52540">
    <property type="entry name" value="P-loop containing nucleoside triphosphate hydrolases"/>
    <property type="match status" value="1"/>
</dbReference>
<comment type="caution">
    <text evidence="4">The sequence shown here is derived from an EMBL/GenBank/DDBJ whole genome shotgun (WGS) entry which is preliminary data.</text>
</comment>
<sequence>MAQNAVSRLIVCVDDSDYSEDGTLGEYPPTHSNHLRLAMASVANALTAKGHGNTSNLFKLHGLAATGSTSVDRNGCTVIQTVRYHQAVKATSTFARLQNRTASCIDQQVKYIVQDICERLSGPQPELFLYGSGRGGHIVQVVASLLHFLGTPKSMDHFDRLYQTAIALEGARKRNDALSGGKLTAYLQAHCYEPPRIQFLGVEKHEYESSFVDSVRNFRHALAFSDTHTAPCVWPTPADTEIKVRSFTQAWFMGAHLDICGGSEHDGLSLFPLQWILLESIKAGLLLRQDQNSAATLSLVFPQFAGRMPDLEAEEKAHWRTKYTNGIEATMFDLQSVQVGSKSGPDHSIPSKLGSGSQKNYRKVFSSDSNLLLGWSSKSPCGTIIHPSMYAVLDRNARYYGQGIFKARKKELSGFLEYIDDQGQPHPWLEGLALQDTGVKAFRILVCGKTGVGKSTLINKVFGVEMTEESTTYSQGVHDINQAFENTNHPGLLIHDSRGWQAGSDAELDEIAKFLRHRAFQKNPAEALHVIWFCVNSDVSRIEEADRRTFEIIAQYSSDVPVFVVGTKKDRLVAFRKMELLEGYMERTEDYKEANRLATEEANEHAEKQFLSLRDQLSNLDHYKADGYSCISKDDDAGIRKLIGDTVDLIADERVRVFCVAAQVVDVEQKIDQAITEVMRLGAHAIRTAMVPLPASGLIGTPTVSRILCEHVMQCFGFPKVTPEAVEEIMSQVVMKNLKSFMRVSLTQFASISAITLGAAIPSGGIGVIAGIAGCILSTPPTARMLLKCACDMILILERSFRYQKKYVSVKQLEDAAAYYTTAMTKKLDGTPILLQQNVHDQVNNMIPLKKVGIGFKFATLRSGLQDIIYMNRYDKESQSQLPSRVSSNQIQTPSRLPSLDKPSTPTPPPVSEAWRDRTGKDVSSIPAWQSENTRPTPAYQSLDHEANMKFLGVTPVGQPVAELDSNPAIIRTRAAELDGTSISGKPAITVAELEGDYDLPQQTHPDYAPSPRRIPQMPSMRLEGTLYTPADDTVPYQQWTASNANGIVDASTPDVTARSRSSSNLAVNTLSPSTEDIAIRKKKSSSNILKSTMGKFRFKKS</sequence>
<dbReference type="GO" id="GO:0005525">
    <property type="term" value="F:GTP binding"/>
    <property type="evidence" value="ECO:0007669"/>
    <property type="project" value="InterPro"/>
</dbReference>
<feature type="domain" description="G" evidence="2">
    <location>
        <begin position="443"/>
        <end position="567"/>
    </location>
</feature>
<evidence type="ECO:0008006" key="6">
    <source>
        <dbReference type="Google" id="ProtNLM"/>
    </source>
</evidence>
<keyword evidence="5" id="KW-1185">Reference proteome</keyword>
<dbReference type="InterPro" id="IPR027417">
    <property type="entry name" value="P-loop_NTPase"/>
</dbReference>
<feature type="region of interest" description="Disordered" evidence="1">
    <location>
        <begin position="879"/>
        <end position="940"/>
    </location>
</feature>
<dbReference type="Gene3D" id="3.40.50.300">
    <property type="entry name" value="P-loop containing nucleotide triphosphate hydrolases"/>
    <property type="match status" value="1"/>
</dbReference>
<accession>A0AAN7Z1P8</accession>
<reference evidence="4 5" key="1">
    <citation type="submission" date="2023-10" db="EMBL/GenBank/DDBJ databases">
        <title>Draft genome sequence of Xylaria bambusicola isolate GMP-LS, the root and basal stem rot pathogen of sugarcane in Indonesia.</title>
        <authorList>
            <person name="Selvaraj P."/>
            <person name="Muralishankar V."/>
            <person name="Muruganantham S."/>
            <person name="Sp S."/>
            <person name="Haryani S."/>
            <person name="Lau K.J.X."/>
            <person name="Naqvi N.I."/>
        </authorList>
    </citation>
    <scope>NUCLEOTIDE SEQUENCE [LARGE SCALE GENOMIC DNA]</scope>
    <source>
        <strain evidence="4">GMP-LS</strain>
    </source>
</reference>
<proteinExistence type="predicted"/>
<feature type="compositionally biased region" description="Polar residues" evidence="1">
    <location>
        <begin position="1059"/>
        <end position="1074"/>
    </location>
</feature>
<feature type="region of interest" description="Disordered" evidence="1">
    <location>
        <begin position="1055"/>
        <end position="1074"/>
    </location>
</feature>
<dbReference type="PANTHER" id="PTHR33840:SF1">
    <property type="entry name" value="TLE1 PHOSPHOLIPASE DOMAIN-CONTAINING PROTEIN"/>
    <property type="match status" value="1"/>
</dbReference>
<dbReference type="EMBL" id="JAWHQM010000004">
    <property type="protein sequence ID" value="KAK5626612.1"/>
    <property type="molecule type" value="Genomic_DNA"/>
</dbReference>
<dbReference type="AlphaFoldDB" id="A0AAN7Z1P8"/>
<feature type="domain" description="T6SS Phospholipase effector Tle1-like catalytic" evidence="3">
    <location>
        <begin position="50"/>
        <end position="277"/>
    </location>
</feature>
<dbReference type="Pfam" id="PF09994">
    <property type="entry name" value="T6SS_Tle1-like_cat"/>
    <property type="match status" value="1"/>
</dbReference>
<name>A0AAN7Z1P8_9PEZI</name>
<dbReference type="InterPro" id="IPR018712">
    <property type="entry name" value="Tle1-like_cat"/>
</dbReference>
<gene>
    <name evidence="4" type="ORF">RRF57_002327</name>
</gene>
<dbReference type="PANTHER" id="PTHR33840">
    <property type="match status" value="1"/>
</dbReference>
<evidence type="ECO:0000313" key="4">
    <source>
        <dbReference type="EMBL" id="KAK5626612.1"/>
    </source>
</evidence>